<dbReference type="InterPro" id="IPR000601">
    <property type="entry name" value="PKD_dom"/>
</dbReference>
<comment type="caution">
    <text evidence="6">The sequence shown here is derived from an EMBL/GenBank/DDBJ whole genome shotgun (WGS) entry which is preliminary data.</text>
</comment>
<dbReference type="Pfam" id="PF18911">
    <property type="entry name" value="PKD_4"/>
    <property type="match status" value="1"/>
</dbReference>
<evidence type="ECO:0000256" key="3">
    <source>
        <dbReference type="SAM" id="Phobius"/>
    </source>
</evidence>
<feature type="chain" id="PRO_5046692730" description="PKD domain-containing protein" evidence="4">
    <location>
        <begin position="24"/>
        <end position="554"/>
    </location>
</feature>
<evidence type="ECO:0000313" key="6">
    <source>
        <dbReference type="EMBL" id="CAH3194432.1"/>
    </source>
</evidence>
<keyword evidence="7" id="KW-1185">Reference proteome</keyword>
<dbReference type="Proteomes" id="UP001159427">
    <property type="component" value="Unassembled WGS sequence"/>
</dbReference>
<proteinExistence type="predicted"/>
<dbReference type="PROSITE" id="PS50093">
    <property type="entry name" value="PKD"/>
    <property type="match status" value="2"/>
</dbReference>
<dbReference type="InterPro" id="IPR035986">
    <property type="entry name" value="PKD_dom_sf"/>
</dbReference>
<dbReference type="InterPro" id="IPR045219">
    <property type="entry name" value="PKAT"/>
</dbReference>
<dbReference type="EMBL" id="CALNXI010003835">
    <property type="protein sequence ID" value="CAH3194432.1"/>
    <property type="molecule type" value="Genomic_DNA"/>
</dbReference>
<dbReference type="PANTHER" id="PTHR11861:SF8">
    <property type="entry name" value="PKD DOMAIN-CONTAINING PROTEIN"/>
    <property type="match status" value="1"/>
</dbReference>
<gene>
    <name evidence="6" type="ORF">PEVE_00027812</name>
</gene>
<dbReference type="PANTHER" id="PTHR11861">
    <property type="entry name" value="MELANOCYTE PROTEIN PMEL 17-RELATED"/>
    <property type="match status" value="1"/>
</dbReference>
<dbReference type="SUPFAM" id="SSF49299">
    <property type="entry name" value="PKD domain"/>
    <property type="match status" value="2"/>
</dbReference>
<dbReference type="CDD" id="cd00146">
    <property type="entry name" value="PKD"/>
    <property type="match status" value="1"/>
</dbReference>
<keyword evidence="3" id="KW-0472">Membrane</keyword>
<evidence type="ECO:0000256" key="2">
    <source>
        <dbReference type="ARBA" id="ARBA00023180"/>
    </source>
</evidence>
<dbReference type="InterPro" id="IPR013783">
    <property type="entry name" value="Ig-like_fold"/>
</dbReference>
<dbReference type="Gene3D" id="2.60.40.10">
    <property type="entry name" value="Immunoglobulins"/>
    <property type="match status" value="2"/>
</dbReference>
<evidence type="ECO:0000259" key="5">
    <source>
        <dbReference type="PROSITE" id="PS50093"/>
    </source>
</evidence>
<organism evidence="6 7">
    <name type="scientific">Porites evermanni</name>
    <dbReference type="NCBI Taxonomy" id="104178"/>
    <lineage>
        <taxon>Eukaryota</taxon>
        <taxon>Metazoa</taxon>
        <taxon>Cnidaria</taxon>
        <taxon>Anthozoa</taxon>
        <taxon>Hexacorallia</taxon>
        <taxon>Scleractinia</taxon>
        <taxon>Fungiina</taxon>
        <taxon>Poritidae</taxon>
        <taxon>Porites</taxon>
    </lineage>
</organism>
<accession>A0ABN8SS88</accession>
<evidence type="ECO:0000256" key="1">
    <source>
        <dbReference type="ARBA" id="ARBA00022729"/>
    </source>
</evidence>
<reference evidence="6 7" key="1">
    <citation type="submission" date="2022-05" db="EMBL/GenBank/DDBJ databases">
        <authorList>
            <consortium name="Genoscope - CEA"/>
            <person name="William W."/>
        </authorList>
    </citation>
    <scope>NUCLEOTIDE SEQUENCE [LARGE SCALE GENOMIC DNA]</scope>
</reference>
<name>A0ABN8SS88_9CNID</name>
<feature type="domain" description="PKD" evidence="5">
    <location>
        <begin position="297"/>
        <end position="334"/>
    </location>
</feature>
<feature type="transmembrane region" description="Helical" evidence="3">
    <location>
        <begin position="467"/>
        <end position="489"/>
    </location>
</feature>
<dbReference type="InterPro" id="IPR046846">
    <property type="entry name" value="PKAT_KLD"/>
</dbReference>
<keyword evidence="3" id="KW-1133">Transmembrane helix</keyword>
<protein>
    <recommendedName>
        <fullName evidence="5">PKD domain-containing protein</fullName>
    </recommendedName>
</protein>
<feature type="domain" description="PKD" evidence="5">
    <location>
        <begin position="192"/>
        <end position="230"/>
    </location>
</feature>
<sequence>MLLHAFFCFGALAVVIFPSEILCSHYGDIKVLIGGVGTGKVGEITTFNAVVVTKPDAKTSLNASERVNFEFSWKVSSKPWVILKHKRTARRWDNFQWRWTEAGDHTIFVYVRIFDGNGNDLARKQRHLTGYSSYFATNETKVTVRESDGEDKIIATLVAYQNASLKGDQNKLYVGAVTLEVIIHNFTHQNLSNVTYDWNFGDGTNFTSSHLQKVIHNFTTVKSCTIVVNLHGWIQGKLYKGKANKTLQFTDDIHLHLVIKCSSGPKLPSNHQNAFPTDIPLEFEVNFKDPYNLITGVSTDWKFGDGSKPVVRWSKRRISHTFHKEGKYSIWLTVRVNTKFLGKKSFPAVLRHLYVKDPVYLKVRHRHLEHKDKTVRFNISCNGSLPVSFHWCVTKQCHLPPGEICSPMMEYRNSCSLIVNHRFNDAGQYCVNIGVMNDVSGTNTSLMVQIPGGDIPAPKHNHRRTSLTGIIVALFVLCILLIAVAVIVARKWIYSKRKKTEKADFEFRDLDALSVSSVELYRRKTCFGRCGSIWSSRKAEERMPLFRDTQLYTL</sequence>
<keyword evidence="1 4" id="KW-0732">Signal</keyword>
<feature type="signal peptide" evidence="4">
    <location>
        <begin position="1"/>
        <end position="23"/>
    </location>
</feature>
<keyword evidence="3" id="KW-0812">Transmembrane</keyword>
<dbReference type="Pfam" id="PF20433">
    <property type="entry name" value="PKAT_KLD"/>
    <property type="match status" value="1"/>
</dbReference>
<evidence type="ECO:0000313" key="7">
    <source>
        <dbReference type="Proteomes" id="UP001159427"/>
    </source>
</evidence>
<keyword evidence="2" id="KW-0325">Glycoprotein</keyword>
<evidence type="ECO:0000256" key="4">
    <source>
        <dbReference type="SAM" id="SignalP"/>
    </source>
</evidence>